<feature type="compositionally biased region" description="Gly residues" evidence="1">
    <location>
        <begin position="303"/>
        <end position="321"/>
    </location>
</feature>
<keyword evidence="2" id="KW-0812">Transmembrane</keyword>
<feature type="region of interest" description="Disordered" evidence="1">
    <location>
        <begin position="283"/>
        <end position="321"/>
    </location>
</feature>
<accession>A0A4Q7KDV3</accession>
<dbReference type="Proteomes" id="UP000294257">
    <property type="component" value="Unassembled WGS sequence"/>
</dbReference>
<name>A0A4Q7KDV3_9PSEU</name>
<feature type="transmembrane region" description="Helical" evidence="2">
    <location>
        <begin position="174"/>
        <end position="193"/>
    </location>
</feature>
<dbReference type="OrthoDB" id="3620552at2"/>
<evidence type="ECO:0000313" key="3">
    <source>
        <dbReference type="EMBL" id="RZS31434.1"/>
    </source>
</evidence>
<organism evidence="3 4">
    <name type="scientific">Herbihabitans rhizosphaerae</name>
    <dbReference type="NCBI Taxonomy" id="1872711"/>
    <lineage>
        <taxon>Bacteria</taxon>
        <taxon>Bacillati</taxon>
        <taxon>Actinomycetota</taxon>
        <taxon>Actinomycetes</taxon>
        <taxon>Pseudonocardiales</taxon>
        <taxon>Pseudonocardiaceae</taxon>
        <taxon>Herbihabitans</taxon>
    </lineage>
</organism>
<dbReference type="RefSeq" id="WP_130348242.1">
    <property type="nucleotide sequence ID" value="NZ_SGWQ01000014.1"/>
</dbReference>
<protein>
    <submittedName>
        <fullName evidence="3">Uncharacterized protein (TIGR04222 family)</fullName>
    </submittedName>
</protein>
<reference evidence="3 4" key="1">
    <citation type="submission" date="2019-02" db="EMBL/GenBank/DDBJ databases">
        <title>Genomic Encyclopedia of Type Strains, Phase IV (KMG-IV): sequencing the most valuable type-strain genomes for metagenomic binning, comparative biology and taxonomic classification.</title>
        <authorList>
            <person name="Goeker M."/>
        </authorList>
    </citation>
    <scope>NUCLEOTIDE SEQUENCE [LARGE SCALE GENOMIC DNA]</scope>
    <source>
        <strain evidence="3 4">DSM 101727</strain>
    </source>
</reference>
<feature type="transmembrane region" description="Helical" evidence="2">
    <location>
        <begin position="147"/>
        <end position="168"/>
    </location>
</feature>
<dbReference type="AlphaFoldDB" id="A0A4Q7KDV3"/>
<feature type="transmembrane region" description="Helical" evidence="2">
    <location>
        <begin position="12"/>
        <end position="33"/>
    </location>
</feature>
<sequence length="321" mass="32281">MDEPWGLNGPQFLTVYWIAVAVAVAAVIAVRAWSRKPVPTQPGTTPDAYELALLSGGFPRVTDTAMAAAVDRGALRVSREGAITVTGAPPGDPVQAFLLSQMPSPARLGQVIEIDWERSAIDEAMTERLAARGLIASPSRLAAAFRWHWPLVALFVIGVARLIVGIAGDYPVGYLVLSLCAVGVIWLGCALALHHNGSVPTLAGHRAVRDAKARTPARDPRGQVTEAETAAGVLLPVALYGLAAYPDDAIGGLFYQYLGAVPGTPLAAQPMQPAQGGGGSGGGSSCGSSCGGSSCGSGSSCSSGGGSSCGGGGGCGGGSSS</sequence>
<dbReference type="InterPro" id="IPR026467">
    <property type="entry name" value="Ser/Gly_Cys_C_dom"/>
</dbReference>
<gene>
    <name evidence="3" type="ORF">EV193_114127</name>
</gene>
<keyword evidence="2" id="KW-0472">Membrane</keyword>
<evidence type="ECO:0000256" key="1">
    <source>
        <dbReference type="SAM" id="MobiDB-lite"/>
    </source>
</evidence>
<evidence type="ECO:0000313" key="4">
    <source>
        <dbReference type="Proteomes" id="UP000294257"/>
    </source>
</evidence>
<keyword evidence="2" id="KW-1133">Transmembrane helix</keyword>
<evidence type="ECO:0000256" key="2">
    <source>
        <dbReference type="SAM" id="Phobius"/>
    </source>
</evidence>
<dbReference type="NCBIfam" id="TIGR04222">
    <property type="entry name" value="near_uncomplex"/>
    <property type="match status" value="1"/>
</dbReference>
<keyword evidence="4" id="KW-1185">Reference proteome</keyword>
<comment type="caution">
    <text evidence="3">The sequence shown here is derived from an EMBL/GenBank/DDBJ whole genome shotgun (WGS) entry which is preliminary data.</text>
</comment>
<proteinExistence type="predicted"/>
<feature type="compositionally biased region" description="Gly residues" evidence="1">
    <location>
        <begin position="283"/>
        <end position="295"/>
    </location>
</feature>
<dbReference type="EMBL" id="SGWQ01000014">
    <property type="protein sequence ID" value="RZS31434.1"/>
    <property type="molecule type" value="Genomic_DNA"/>
</dbReference>